<keyword evidence="3" id="KW-1185">Reference proteome</keyword>
<dbReference type="EMBL" id="JACJQY010000006">
    <property type="protein sequence ID" value="MBD2316349.1"/>
    <property type="molecule type" value="Genomic_DNA"/>
</dbReference>
<gene>
    <name evidence="2" type="ORF">H6G05_05745</name>
</gene>
<dbReference type="Proteomes" id="UP000618445">
    <property type="component" value="Unassembled WGS sequence"/>
</dbReference>
<name>A0ABR8CAA6_9CYAN</name>
<protein>
    <submittedName>
        <fullName evidence="2">IS982 family transposase</fullName>
    </submittedName>
</protein>
<dbReference type="InterPro" id="IPR025668">
    <property type="entry name" value="Tnp_DDE_dom"/>
</dbReference>
<evidence type="ECO:0000259" key="1">
    <source>
        <dbReference type="Pfam" id="PF13612"/>
    </source>
</evidence>
<organism evidence="2 3">
    <name type="scientific">Phormidium tenue FACHB-1050</name>
    <dbReference type="NCBI Taxonomy" id="2692857"/>
    <lineage>
        <taxon>Bacteria</taxon>
        <taxon>Bacillati</taxon>
        <taxon>Cyanobacteriota</taxon>
        <taxon>Cyanophyceae</taxon>
        <taxon>Oscillatoriophycideae</taxon>
        <taxon>Oscillatoriales</taxon>
        <taxon>Oscillatoriaceae</taxon>
        <taxon>Phormidium</taxon>
    </lineage>
</organism>
<comment type="caution">
    <text evidence="2">The sequence shown here is derived from an EMBL/GenBank/DDBJ whole genome shotgun (WGS) entry which is preliminary data.</text>
</comment>
<sequence>MFSIEYFIIAVFCKIDELLKEITVEHRVRAKGFEPALSDSEVLTMEIVAEYQGIETDVGIWKYFRKHWRDWFPALKSRTTFVRQAANLWQYKAMLQQKLAEQLGALDDDVHLIDGVPIPLCYLCRASRCRCFEDIANYGYCASKNMHYYGFHGHVLVSGSGVITQFALTPANGDERETLWDLVSNIQGVLIGDKGYLSQPLKQDLQTFAIDLQTALRSNMHDSRPRWWVRLIVKVRRLIETVIGQLVGRFHLAKVWARDIWHLSSRLNRKILAGVRQRFLHLRDIRVDLHLKQSGRWLISSQSGFNDSKKTYVFLVQLLMCL</sequence>
<evidence type="ECO:0000313" key="2">
    <source>
        <dbReference type="EMBL" id="MBD2316349.1"/>
    </source>
</evidence>
<dbReference type="Pfam" id="PF13612">
    <property type="entry name" value="DDE_Tnp_1_3"/>
    <property type="match status" value="1"/>
</dbReference>
<accession>A0ABR8CAA6</accession>
<proteinExistence type="predicted"/>
<reference evidence="2 3" key="1">
    <citation type="journal article" date="2020" name="ISME J.">
        <title>Comparative genomics reveals insights into cyanobacterial evolution and habitat adaptation.</title>
        <authorList>
            <person name="Chen M.Y."/>
            <person name="Teng W.K."/>
            <person name="Zhao L."/>
            <person name="Hu C.X."/>
            <person name="Zhou Y.K."/>
            <person name="Han B.P."/>
            <person name="Song L.R."/>
            <person name="Shu W.S."/>
        </authorList>
    </citation>
    <scope>NUCLEOTIDE SEQUENCE [LARGE SCALE GENOMIC DNA]</scope>
    <source>
        <strain evidence="2 3">FACHB-1050</strain>
    </source>
</reference>
<evidence type="ECO:0000313" key="3">
    <source>
        <dbReference type="Proteomes" id="UP000618445"/>
    </source>
</evidence>
<dbReference type="NCBIfam" id="NF033520">
    <property type="entry name" value="transpos_IS982"/>
    <property type="match status" value="1"/>
</dbReference>
<feature type="domain" description="Transposase DDE" evidence="1">
    <location>
        <begin position="108"/>
        <end position="246"/>
    </location>
</feature>